<comment type="pathway">
    <text evidence="2">Amino-acid biosynthesis; L-histidine biosynthesis; L-histidine from 5-phospho-alpha-D-ribose 1-diphosphate: step 1/9.</text>
</comment>
<dbReference type="GO" id="GO:0005737">
    <property type="term" value="C:cytoplasm"/>
    <property type="evidence" value="ECO:0007669"/>
    <property type="project" value="InterPro"/>
</dbReference>
<keyword evidence="8" id="KW-0368">Histidine biosynthesis</keyword>
<dbReference type="HOGENOM" id="CLU_038115_0_1_5"/>
<evidence type="ECO:0000256" key="8">
    <source>
        <dbReference type="ARBA" id="ARBA00023102"/>
    </source>
</evidence>
<keyword evidence="7 12" id="KW-0808">Transferase</keyword>
<dbReference type="GO" id="GO:0000105">
    <property type="term" value="P:L-histidine biosynthetic process"/>
    <property type="evidence" value="ECO:0007669"/>
    <property type="project" value="UniProtKB-UniRule"/>
</dbReference>
<organism evidence="12 13">
    <name type="scientific">Liberibacter crescens (strain BT-1)</name>
    <dbReference type="NCBI Taxonomy" id="1215343"/>
    <lineage>
        <taxon>Bacteria</taxon>
        <taxon>Pseudomonadati</taxon>
        <taxon>Pseudomonadota</taxon>
        <taxon>Alphaproteobacteria</taxon>
        <taxon>Hyphomicrobiales</taxon>
        <taxon>Rhizobiaceae</taxon>
        <taxon>Liberibacter</taxon>
    </lineage>
</organism>
<name>L0EWF6_LIBCB</name>
<dbReference type="InterPro" id="IPR001348">
    <property type="entry name" value="ATP_PRibTrfase_HisG"/>
</dbReference>
<keyword evidence="6 12" id="KW-0328">Glycosyltransferase</keyword>
<evidence type="ECO:0000256" key="2">
    <source>
        <dbReference type="ARBA" id="ARBA00004667"/>
    </source>
</evidence>
<dbReference type="eggNOG" id="COG0040">
    <property type="taxonomic scope" value="Bacteria"/>
</dbReference>
<evidence type="ECO:0000256" key="7">
    <source>
        <dbReference type="ARBA" id="ARBA00022679"/>
    </source>
</evidence>
<dbReference type="PANTHER" id="PTHR21403">
    <property type="entry name" value="ATP PHOSPHORIBOSYLTRANSFERASE ATP-PRTASE"/>
    <property type="match status" value="1"/>
</dbReference>
<feature type="domain" description="ATP phosphoribosyltransferase catalytic" evidence="11">
    <location>
        <begin position="55"/>
        <end position="227"/>
    </location>
</feature>
<dbReference type="UniPathway" id="UPA00031">
    <property type="reaction ID" value="UER00006"/>
</dbReference>
<evidence type="ECO:0000256" key="9">
    <source>
        <dbReference type="ARBA" id="ARBA00024861"/>
    </source>
</evidence>
<gene>
    <name evidence="12" type="ordered locus">B488_09910</name>
</gene>
<dbReference type="NCBIfam" id="TIGR00070">
    <property type="entry name" value="hisG"/>
    <property type="match status" value="1"/>
</dbReference>
<evidence type="ECO:0000259" key="11">
    <source>
        <dbReference type="Pfam" id="PF01634"/>
    </source>
</evidence>
<dbReference type="PANTHER" id="PTHR21403:SF8">
    <property type="entry name" value="ATP PHOSPHORIBOSYLTRANSFERASE"/>
    <property type="match status" value="1"/>
</dbReference>
<dbReference type="EMBL" id="CP003789">
    <property type="protein sequence ID" value="AGA64983.1"/>
    <property type="molecule type" value="Genomic_DNA"/>
</dbReference>
<dbReference type="Pfam" id="PF01634">
    <property type="entry name" value="HisG"/>
    <property type="match status" value="1"/>
</dbReference>
<sequence>MTLTIALPSKGRMKENAQAIFQRAGFQIETVNSDRSYNARIDGYQDIKIIFLSSMEIARNLATGFIDFGITGEDLIREKLPNADLCVEFCARLGFGQATLVVAVPEIWLDVDTMADLVDVAEDFYFRNHRRITIATKYWNLTQKFFSENYGMQLYRIIESFGATEGAPAAGIADIIVDITSTDSTLKANNLKRLSDGIILNSEACLVRVRKTNHENDKRIHEIINAICSLV</sequence>
<dbReference type="AlphaFoldDB" id="L0EWF6"/>
<protein>
    <recommendedName>
        <fullName evidence="4 10">ATP phosphoribosyltransferase</fullName>
        <ecNumber evidence="3 10">2.4.2.17</ecNumber>
    </recommendedName>
</protein>
<comment type="function">
    <text evidence="9">Catalyzes the condensation of ATP and 5-phosphoribose 1-diphosphate to form N'-(5'-phosphoribosyl)-ATP (PR-ATP). Has a crucial role in the pathway because the rate of histidine biosynthesis seems to be controlled primarily by regulation of HisG enzymatic activity.</text>
</comment>
<dbReference type="Gene3D" id="3.40.190.10">
    <property type="entry name" value="Periplasmic binding protein-like II"/>
    <property type="match status" value="2"/>
</dbReference>
<evidence type="ECO:0000256" key="4">
    <source>
        <dbReference type="ARBA" id="ARBA00020998"/>
    </source>
</evidence>
<dbReference type="SUPFAM" id="SSF53850">
    <property type="entry name" value="Periplasmic binding protein-like II"/>
    <property type="match status" value="1"/>
</dbReference>
<dbReference type="RefSeq" id="WP_015273408.1">
    <property type="nucleotide sequence ID" value="NC_019907.1"/>
</dbReference>
<evidence type="ECO:0000256" key="10">
    <source>
        <dbReference type="NCBIfam" id="TIGR00070"/>
    </source>
</evidence>
<dbReference type="Proteomes" id="UP000010799">
    <property type="component" value="Chromosome"/>
</dbReference>
<dbReference type="GO" id="GO:0003879">
    <property type="term" value="F:ATP phosphoribosyltransferase activity"/>
    <property type="evidence" value="ECO:0007669"/>
    <property type="project" value="UniProtKB-UniRule"/>
</dbReference>
<proteinExistence type="predicted"/>
<evidence type="ECO:0000313" key="13">
    <source>
        <dbReference type="Proteomes" id="UP000010799"/>
    </source>
</evidence>
<keyword evidence="5" id="KW-0028">Amino-acid biosynthesis</keyword>
<dbReference type="InterPro" id="IPR013820">
    <property type="entry name" value="ATP_PRibTrfase_cat"/>
</dbReference>
<evidence type="ECO:0000256" key="1">
    <source>
        <dbReference type="ARBA" id="ARBA00000915"/>
    </source>
</evidence>
<reference evidence="12 13" key="1">
    <citation type="journal article" date="2012" name="Stand. Genomic Sci.">
        <title>Complete genome sequence of Liberibacter crescens BT-1.</title>
        <authorList>
            <person name="Leonard M.T."/>
            <person name="Fagen J.R."/>
            <person name="Davis-Richardson A.G."/>
            <person name="Davis M.J."/>
            <person name="Triplett E.W."/>
        </authorList>
    </citation>
    <scope>NUCLEOTIDE SEQUENCE [LARGE SCALE GENOMIC DNA]</scope>
    <source>
        <strain evidence="12 13">BT-1</strain>
    </source>
</reference>
<dbReference type="STRING" id="1215343.B488_09910"/>
<evidence type="ECO:0000256" key="6">
    <source>
        <dbReference type="ARBA" id="ARBA00022676"/>
    </source>
</evidence>
<keyword evidence="13" id="KW-1185">Reference proteome</keyword>
<dbReference type="KEGG" id="lcc:B488_09910"/>
<evidence type="ECO:0000313" key="12">
    <source>
        <dbReference type="EMBL" id="AGA64983.1"/>
    </source>
</evidence>
<evidence type="ECO:0000256" key="3">
    <source>
        <dbReference type="ARBA" id="ARBA00011946"/>
    </source>
</evidence>
<accession>L0EWF6</accession>
<comment type="catalytic activity">
    <reaction evidence="1">
        <text>1-(5-phospho-beta-D-ribosyl)-ATP + diphosphate = 5-phospho-alpha-D-ribose 1-diphosphate + ATP</text>
        <dbReference type="Rhea" id="RHEA:18473"/>
        <dbReference type="ChEBI" id="CHEBI:30616"/>
        <dbReference type="ChEBI" id="CHEBI:33019"/>
        <dbReference type="ChEBI" id="CHEBI:58017"/>
        <dbReference type="ChEBI" id="CHEBI:73183"/>
        <dbReference type="EC" id="2.4.2.17"/>
    </reaction>
</comment>
<dbReference type="EC" id="2.4.2.17" evidence="3 10"/>
<dbReference type="PATRIC" id="fig|1215343.11.peg.1019"/>
<evidence type="ECO:0000256" key="5">
    <source>
        <dbReference type="ARBA" id="ARBA00022605"/>
    </source>
</evidence>